<dbReference type="GO" id="GO:0005737">
    <property type="term" value="C:cytoplasm"/>
    <property type="evidence" value="ECO:0007669"/>
    <property type="project" value="UniProtKB-SubCell"/>
</dbReference>
<evidence type="ECO:0000256" key="7">
    <source>
        <dbReference type="ARBA" id="ARBA00023242"/>
    </source>
</evidence>
<reference evidence="8" key="1">
    <citation type="submission" date="2021-01" db="EMBL/GenBank/DDBJ databases">
        <authorList>
            <consortium name="Genoscope - CEA"/>
            <person name="William W."/>
        </authorList>
    </citation>
    <scope>NUCLEOTIDE SEQUENCE</scope>
</reference>
<dbReference type="GO" id="GO:0006611">
    <property type="term" value="P:protein export from nucleus"/>
    <property type="evidence" value="ECO:0007669"/>
    <property type="project" value="TreeGrafter"/>
</dbReference>
<protein>
    <submittedName>
        <fullName evidence="8">Uncharacterized protein</fullName>
    </submittedName>
</protein>
<sequence length="1143" mass="134711">MNTTQALQQTIHNYCLQVLQAGDFTKNQQIIDNLKSFILDWNNLPIFKNIVEQDQNPVTIFVLYNILQKSVTLNSKFINVLQPSLRKQSTFEELEINQKQYYNTIVNQHIDIVITYFAKNLNHPNYVQNTVLFVLSFIIRKYWTDISNSDQLLDKLINTFFNTQSYSVLTLGCKLFENLLICVRSYYYASNYLEFRKIMMSFLKTSLSNLLCSTHKLIICQLQHKTFLQLYQDDKTFISSLIQLLYSFMTFNFNLSFYEVEADQDQKDNYIVNFPDFYISIITELKLNQEIFKSIIDFYTLDQTISIKLITIIQRIAASRLSLFLGKRPSKQILRKTLWEGLLYLLNNNSIYITNYDFCNEICIFAIKLISNFTLKKLNKFSDFFDQCVVQFNQINQAIFSNYQIKIQPNSLFIKLQEVWNSFQQQLNPYKQHFITQYQNLSNSINFNFKLLLQAFYNGNPFVDIPSNIPIKKIQKFINKSFKLCAQVYQENAVECTNLLLESFKTIPIHQIQQMVEQEQMNLIQKMNSLLCLISAFVVSPTQGELLTGYDYYGQQNKQERPPQFGQLIIYILEIISFTNKITLTATTAEMKYIIKMFHTNCLIFIQTYIMQTVESVYYDETTNMISTQSQLQTNIFRDQANQQNFLVIMETCLERCYQIFTMNEPDLVEYSFQILQFTYEKQSILLKRQLDRRVFQASSVNTMLRQFYLQMDLTCFNEIKYIKKRKLVYQLITLVWIDDQMDDYVPALVDIYKQIKKSIAVEADKINMLKYIWDIIGLANEIDIDKIYRIFLRIVLPDLQKILCPENVQFFVSDFDSSIGLTTLIFTIFKNKNTRLSNENIQLVLYTIYGQAKNYFMASIDYLITQAQISSKQGQQVQENILKMAAKLLKVMGQISSSKQINQGFFIIYQTNFCLELFKKQLQLILVYRPLFQNLIKYKRYLFECLEGICQEHSETLTYRCGAETFLELFELSENVLKEILNFQSIKGDEQINEEAIQLSQLATILVNSIQFLIQESVIGEDQDTKTIKLKMSEIYSQGKKLLQSIFRFSFMVTVAFPKILKFLQPNSDIIFAISLFDPKEFQNLILQLIQEYQNQLWLSNLIIDPITIGYQSLENYLNSFTKDNFTKQIKYVLEYICHDSQ</sequence>
<comment type="subcellular location">
    <subcellularLocation>
        <location evidence="2">Cytoplasm</location>
    </subcellularLocation>
    <subcellularLocation>
        <location evidence="1">Nucleus</location>
    </subcellularLocation>
</comment>
<evidence type="ECO:0000256" key="3">
    <source>
        <dbReference type="ARBA" id="ARBA00009466"/>
    </source>
</evidence>
<keyword evidence="4" id="KW-0813">Transport</keyword>
<dbReference type="InterPro" id="IPR044189">
    <property type="entry name" value="XPO4/7-like"/>
</dbReference>
<evidence type="ECO:0000313" key="9">
    <source>
        <dbReference type="Proteomes" id="UP000692954"/>
    </source>
</evidence>
<keyword evidence="7" id="KW-0539">Nucleus</keyword>
<evidence type="ECO:0000256" key="1">
    <source>
        <dbReference type="ARBA" id="ARBA00004123"/>
    </source>
</evidence>
<comment type="caution">
    <text evidence="8">The sequence shown here is derived from an EMBL/GenBank/DDBJ whole genome shotgun (WGS) entry which is preliminary data.</text>
</comment>
<dbReference type="GO" id="GO:0005049">
    <property type="term" value="F:nuclear export signal receptor activity"/>
    <property type="evidence" value="ECO:0007669"/>
    <property type="project" value="InterPro"/>
</dbReference>
<keyword evidence="5" id="KW-0963">Cytoplasm</keyword>
<dbReference type="PANTHER" id="PTHR12596">
    <property type="entry name" value="EXPORTIN 4,7-RELATED"/>
    <property type="match status" value="1"/>
</dbReference>
<dbReference type="Proteomes" id="UP000692954">
    <property type="component" value="Unassembled WGS sequence"/>
</dbReference>
<dbReference type="EMBL" id="CAJJDN010000021">
    <property type="protein sequence ID" value="CAD8065939.1"/>
    <property type="molecule type" value="Genomic_DNA"/>
</dbReference>
<evidence type="ECO:0000313" key="8">
    <source>
        <dbReference type="EMBL" id="CAD8065939.1"/>
    </source>
</evidence>
<name>A0A8S1LGG9_9CILI</name>
<organism evidence="8 9">
    <name type="scientific">Paramecium sonneborni</name>
    <dbReference type="NCBI Taxonomy" id="65129"/>
    <lineage>
        <taxon>Eukaryota</taxon>
        <taxon>Sar</taxon>
        <taxon>Alveolata</taxon>
        <taxon>Ciliophora</taxon>
        <taxon>Intramacronucleata</taxon>
        <taxon>Oligohymenophorea</taxon>
        <taxon>Peniculida</taxon>
        <taxon>Parameciidae</taxon>
        <taxon>Paramecium</taxon>
    </lineage>
</organism>
<gene>
    <name evidence="8" type="ORF">PSON_ATCC_30995.1.T0210047</name>
</gene>
<dbReference type="GO" id="GO:0005643">
    <property type="term" value="C:nuclear pore"/>
    <property type="evidence" value="ECO:0007669"/>
    <property type="project" value="TreeGrafter"/>
</dbReference>
<dbReference type="AlphaFoldDB" id="A0A8S1LGG9"/>
<accession>A0A8S1LGG9</accession>
<dbReference type="OrthoDB" id="289761at2759"/>
<evidence type="ECO:0000256" key="4">
    <source>
        <dbReference type="ARBA" id="ARBA00022448"/>
    </source>
</evidence>
<evidence type="ECO:0000256" key="2">
    <source>
        <dbReference type="ARBA" id="ARBA00004496"/>
    </source>
</evidence>
<dbReference type="PANTHER" id="PTHR12596:SF2">
    <property type="entry name" value="EXPORTIN-7 ISOFORM X1"/>
    <property type="match status" value="1"/>
</dbReference>
<proteinExistence type="inferred from homology"/>
<comment type="similarity">
    <text evidence="3">Belongs to the exportin family.</text>
</comment>
<evidence type="ECO:0000256" key="6">
    <source>
        <dbReference type="ARBA" id="ARBA00022927"/>
    </source>
</evidence>
<evidence type="ECO:0000256" key="5">
    <source>
        <dbReference type="ARBA" id="ARBA00022490"/>
    </source>
</evidence>
<keyword evidence="9" id="KW-1185">Reference proteome</keyword>
<keyword evidence="6" id="KW-0653">Protein transport</keyword>